<dbReference type="InterPro" id="IPR032465">
    <property type="entry name" value="ACMSD"/>
</dbReference>
<keyword evidence="2" id="KW-0210">Decarboxylase</keyword>
<dbReference type="Gene3D" id="3.20.20.140">
    <property type="entry name" value="Metal-dependent hydrolases"/>
    <property type="match status" value="1"/>
</dbReference>
<keyword evidence="1 2" id="KW-0456">Lyase</keyword>
<comment type="similarity">
    <text evidence="2">Belongs to the metallo-dependent hydrolases superfamily.</text>
</comment>
<feature type="domain" description="Amidohydrolase-related" evidence="3">
    <location>
        <begin position="3"/>
        <end position="283"/>
    </location>
</feature>
<reference evidence="4 5" key="1">
    <citation type="journal article" date="2024" name="Nat. Commun.">
        <title>Phylogenomics reveals the evolutionary origins of lichenization in chlorophyte algae.</title>
        <authorList>
            <person name="Puginier C."/>
            <person name="Libourel C."/>
            <person name="Otte J."/>
            <person name="Skaloud P."/>
            <person name="Haon M."/>
            <person name="Grisel S."/>
            <person name="Petersen M."/>
            <person name="Berrin J.G."/>
            <person name="Delaux P.M."/>
            <person name="Dal Grande F."/>
            <person name="Keller J."/>
        </authorList>
    </citation>
    <scope>NUCLEOTIDE SEQUENCE [LARGE SCALE GENOMIC DNA]</scope>
    <source>
        <strain evidence="4 5">SAG 2523</strain>
    </source>
</reference>
<evidence type="ECO:0000259" key="3">
    <source>
        <dbReference type="Pfam" id="PF04909"/>
    </source>
</evidence>
<name>A0AAW1T8V7_9CHLO</name>
<dbReference type="Pfam" id="PF04909">
    <property type="entry name" value="Amidohydro_2"/>
    <property type="match status" value="1"/>
</dbReference>
<dbReference type="InterPro" id="IPR032466">
    <property type="entry name" value="Metal_Hydrolase"/>
</dbReference>
<accession>A0AAW1T8V7</accession>
<dbReference type="GO" id="GO:0016831">
    <property type="term" value="F:carboxy-lyase activity"/>
    <property type="evidence" value="ECO:0007669"/>
    <property type="project" value="UniProtKB-KW"/>
</dbReference>
<dbReference type="Proteomes" id="UP001485043">
    <property type="component" value="Unassembled WGS sequence"/>
</dbReference>
<dbReference type="AlphaFoldDB" id="A0AAW1T8V7"/>
<keyword evidence="5" id="KW-1185">Reference proteome</keyword>
<organism evidence="4 5">
    <name type="scientific">Apatococcus fuscideae</name>
    <dbReference type="NCBI Taxonomy" id="2026836"/>
    <lineage>
        <taxon>Eukaryota</taxon>
        <taxon>Viridiplantae</taxon>
        <taxon>Chlorophyta</taxon>
        <taxon>core chlorophytes</taxon>
        <taxon>Trebouxiophyceae</taxon>
        <taxon>Chlorellales</taxon>
        <taxon>Chlorellaceae</taxon>
        <taxon>Apatococcus</taxon>
    </lineage>
</organism>
<comment type="caution">
    <text evidence="4">The sequence shown here is derived from an EMBL/GenBank/DDBJ whole genome shotgun (WGS) entry which is preliminary data.</text>
</comment>
<dbReference type="EMBL" id="JALJOV010000252">
    <property type="protein sequence ID" value="KAK9865401.1"/>
    <property type="molecule type" value="Genomic_DNA"/>
</dbReference>
<evidence type="ECO:0000256" key="1">
    <source>
        <dbReference type="ARBA" id="ARBA00023239"/>
    </source>
</evidence>
<sequence>MPIDSHLHVWARPDQASQYPFKNQLLSEAAEVMPEHPGIAGDVDWLLQEMQEAGVTGAMIVQPSDAHLFDHSYVTSVIRAHPGHFVGCLLADPRPHHKGLQELERLITTEGYRAVRFHPYRWPEGETMANELGRAMYKRAGELGAPVGFMCFHGLSAQMPAIEALMAHSPKTRVIMDHFGFCSMDDLGSENWKALSRLASHPQVHIKLSAFFRVSRQPWPYMDARPAIRRLVDAFGAERCMWGTDFPFVNSDGCGYSKAWDIIGEGDKVDGHPLLSPAEEEWITSKTVKTLLPGAWSV</sequence>
<gene>
    <name evidence="4" type="ORF">WJX84_007086</name>
</gene>
<evidence type="ECO:0000313" key="5">
    <source>
        <dbReference type="Proteomes" id="UP001485043"/>
    </source>
</evidence>
<dbReference type="SUPFAM" id="SSF51556">
    <property type="entry name" value="Metallo-dependent hydrolases"/>
    <property type="match status" value="1"/>
</dbReference>
<protein>
    <recommendedName>
        <fullName evidence="3">Amidohydrolase-related domain-containing protein</fullName>
    </recommendedName>
</protein>
<dbReference type="PANTHER" id="PTHR21240">
    <property type="entry name" value="2-AMINO-3-CARBOXYLMUCONATE-6-SEMIALDEHYDE DECARBOXYLASE"/>
    <property type="match status" value="1"/>
</dbReference>
<proteinExistence type="inferred from homology"/>
<evidence type="ECO:0000256" key="2">
    <source>
        <dbReference type="RuleBase" id="RU366045"/>
    </source>
</evidence>
<dbReference type="PANTHER" id="PTHR21240:SF19">
    <property type="entry name" value="CATALYTIC_ HYDROLASE"/>
    <property type="match status" value="1"/>
</dbReference>
<evidence type="ECO:0000313" key="4">
    <source>
        <dbReference type="EMBL" id="KAK9865401.1"/>
    </source>
</evidence>
<dbReference type="GO" id="GO:0016787">
    <property type="term" value="F:hydrolase activity"/>
    <property type="evidence" value="ECO:0007669"/>
    <property type="project" value="InterPro"/>
</dbReference>
<dbReference type="InterPro" id="IPR006680">
    <property type="entry name" value="Amidohydro-rel"/>
</dbReference>